<dbReference type="Proteomes" id="UP000193200">
    <property type="component" value="Unassembled WGS sequence"/>
</dbReference>
<dbReference type="PANTHER" id="PTHR45947:SF3">
    <property type="entry name" value="SULFOQUINOVOSYL TRANSFERASE SQD2"/>
    <property type="match status" value="1"/>
</dbReference>
<dbReference type="EMBL" id="FWFR01000002">
    <property type="protein sequence ID" value="SLN61836.1"/>
    <property type="molecule type" value="Genomic_DNA"/>
</dbReference>
<evidence type="ECO:0000259" key="1">
    <source>
        <dbReference type="Pfam" id="PF00534"/>
    </source>
</evidence>
<reference evidence="3 4" key="1">
    <citation type="submission" date="2017-03" db="EMBL/GenBank/DDBJ databases">
        <authorList>
            <person name="Afonso C.L."/>
            <person name="Miller P.J."/>
            <person name="Scott M.A."/>
            <person name="Spackman E."/>
            <person name="Goraichik I."/>
            <person name="Dimitrov K.M."/>
            <person name="Suarez D.L."/>
            <person name="Swayne D.E."/>
        </authorList>
    </citation>
    <scope>NUCLEOTIDE SEQUENCE [LARGE SCALE GENOMIC DNA]</scope>
    <source>
        <strain evidence="3 4">CECT 7691</strain>
    </source>
</reference>
<feature type="domain" description="Glycosyl transferase family 1" evidence="1">
    <location>
        <begin position="193"/>
        <end position="347"/>
    </location>
</feature>
<evidence type="ECO:0000259" key="2">
    <source>
        <dbReference type="Pfam" id="PF13439"/>
    </source>
</evidence>
<dbReference type="Gene3D" id="3.40.50.2000">
    <property type="entry name" value="Glycogen Phosphorylase B"/>
    <property type="match status" value="2"/>
</dbReference>
<dbReference type="OrthoDB" id="258796at2"/>
<proteinExistence type="predicted"/>
<dbReference type="InParanoid" id="A0A1Y5TH10"/>
<dbReference type="Pfam" id="PF00534">
    <property type="entry name" value="Glycos_transf_1"/>
    <property type="match status" value="1"/>
</dbReference>
<sequence>MRVLILCYEFPPLGGGGAKVVAGLSRQLVLDGHEVDILTSGWKDLPPKETIAGAIVHRVRTIRGRADRTSPLELAAYAISVIPTLRRLLRERSYDVCNCHFIFPDGVLIPLMKRWSDIPIVLTAHGSDVPGYNPERFRLLHAVLAPLWNWVVDRADLIVCPSPTLRRLIVSRRPKARTVIIPNGFDPARFKPSSERVPRILAVSRLFRRKGIQDLIEAFAGLDTPYELDIVGDGPNRQALEKQARASKAPIRFRGWLDNDSPDLKALFETSSVFALPSTAENFPVSLLEAMASGTAIVTTKGTGCADVTGDTALLVEPGDVDGLRAALVRLTTDKALRARLGEAGRLRLQQNFTWSHVAVQYVDAFRRASPDRPPSAALSR</sequence>
<keyword evidence="3" id="KW-0808">Transferase</keyword>
<protein>
    <submittedName>
        <fullName evidence="3">Glycogen synthase</fullName>
        <ecNumber evidence="3">2.4.1.11</ecNumber>
    </submittedName>
</protein>
<dbReference type="InterPro" id="IPR028098">
    <property type="entry name" value="Glyco_trans_4-like_N"/>
</dbReference>
<dbReference type="SUPFAM" id="SSF53756">
    <property type="entry name" value="UDP-Glycosyltransferase/glycogen phosphorylase"/>
    <property type="match status" value="1"/>
</dbReference>
<dbReference type="RefSeq" id="WP_085884050.1">
    <property type="nucleotide sequence ID" value="NZ_FWFR01000002.1"/>
</dbReference>
<evidence type="ECO:0000313" key="3">
    <source>
        <dbReference type="EMBL" id="SLN61836.1"/>
    </source>
</evidence>
<name>A0A1Y5TH10_9PROT</name>
<dbReference type="InterPro" id="IPR001296">
    <property type="entry name" value="Glyco_trans_1"/>
</dbReference>
<keyword evidence="3" id="KW-0328">Glycosyltransferase</keyword>
<dbReference type="EC" id="2.4.1.11" evidence="3"/>
<dbReference type="GO" id="GO:0004373">
    <property type="term" value="F:alpha-1,4-glucan glucosyltransferase (UDP-glucose donor) activity"/>
    <property type="evidence" value="ECO:0007669"/>
    <property type="project" value="UniProtKB-EC"/>
</dbReference>
<dbReference type="InterPro" id="IPR050194">
    <property type="entry name" value="Glycosyltransferase_grp1"/>
</dbReference>
<keyword evidence="4" id="KW-1185">Reference proteome</keyword>
<dbReference type="AlphaFoldDB" id="A0A1Y5TH10"/>
<dbReference type="Pfam" id="PF13439">
    <property type="entry name" value="Glyco_transf_4"/>
    <property type="match status" value="1"/>
</dbReference>
<dbReference type="PANTHER" id="PTHR45947">
    <property type="entry name" value="SULFOQUINOVOSYL TRANSFERASE SQD2"/>
    <property type="match status" value="1"/>
</dbReference>
<gene>
    <name evidence="3" type="ORF">OCH7691_02725</name>
</gene>
<organism evidence="3 4">
    <name type="scientific">Oceanibacterium hippocampi</name>
    <dbReference type="NCBI Taxonomy" id="745714"/>
    <lineage>
        <taxon>Bacteria</taxon>
        <taxon>Pseudomonadati</taxon>
        <taxon>Pseudomonadota</taxon>
        <taxon>Alphaproteobacteria</taxon>
        <taxon>Sneathiellales</taxon>
        <taxon>Sneathiellaceae</taxon>
        <taxon>Oceanibacterium</taxon>
    </lineage>
</organism>
<accession>A0A1Y5TH10</accession>
<evidence type="ECO:0000313" key="4">
    <source>
        <dbReference type="Proteomes" id="UP000193200"/>
    </source>
</evidence>
<dbReference type="CDD" id="cd03801">
    <property type="entry name" value="GT4_PimA-like"/>
    <property type="match status" value="1"/>
</dbReference>
<feature type="domain" description="Glycosyltransferase subfamily 4-like N-terminal" evidence="2">
    <location>
        <begin position="15"/>
        <end position="189"/>
    </location>
</feature>